<reference evidence="8 9" key="1">
    <citation type="submission" date="2022-09" db="EMBL/GenBank/DDBJ databases">
        <authorList>
            <person name="Palmer J.M."/>
        </authorList>
    </citation>
    <scope>NUCLEOTIDE SEQUENCE [LARGE SCALE GENOMIC DNA]</scope>
    <source>
        <strain evidence="8 9">DSM 7382</strain>
    </source>
</reference>
<dbReference type="Pfam" id="PF13589">
    <property type="entry name" value="HATPase_c_3"/>
    <property type="match status" value="1"/>
</dbReference>
<dbReference type="InterPro" id="IPR032189">
    <property type="entry name" value="Mlh1_C"/>
</dbReference>
<evidence type="ECO:0000256" key="6">
    <source>
        <dbReference type="SAM" id="MobiDB-lite"/>
    </source>
</evidence>
<keyword evidence="5" id="KW-0539">Nucleus</keyword>
<sequence>MVDLNESGEGAQIKALDLSVVNKIAAGEIIIQPANALKELLENSIDAKSTMIDIQVKDGGLKLLHITDNGKGIHKDDLHLLCERFATSKLSKFEDLESIATYGFRGEALASISHISRLSVVTKTATSPLAYKAFYSNGKLATSSFKAGSDKSVEPKPIAGKDGTQIIVENLFYNVPSRLKAFRSKNDEFAKILDVIGRYAVHAGGVGFSCKKFGESHQILSTRPQLNLKERIRVVFGTAVANELIDVILDGDEKDEDAEKSYKDEYGLIKVSGAVTNSNFNNKKRIQPVFFINHRLVSCDPLKRALSSIYQFFLPKGNQPFIYLSLEISPQNLDVNVHPTKREVRFLNEEEIIDIICVKVHKVLSNIDSSRKFKAQGVLFDQSDSKRLIDESISLQATKKYRQENKLVRVDALQAKLNQYLLNQSENNYQKQMTEEFTKSKWKQDYTSEKANQSEKSEISNDNPNGLFIDDQETPEKQARDSRILGSEESSNSVKSVAEIEYQVTDKERVVVNFGSILDLKEEVKSQLHRPLTNIFNNSVYVGIVDETKRLCCFQYDVKLFLCDYAAVLNEFYYQMALSEFMNYGVYQLTEPVLIEDILGPIYKHHGDLVPIQNIKEKFIEMREMFKEYFEIGLEINEDDQLILVSLPLIMRDIIPSLSKLPFFIYRLGSSENINFQDEKLTFQSILKEIALLYIPESISSDDDNFETNANELKSLNNNKRDQLNNQLEHLVFPMIKRRFLATKNLLRDVVQIADLPGLYRVFERC</sequence>
<dbReference type="InterPro" id="IPR020568">
    <property type="entry name" value="Ribosomal_Su5_D2-typ_SF"/>
</dbReference>
<dbReference type="PANTHER" id="PTHR10073">
    <property type="entry name" value="DNA MISMATCH REPAIR PROTEIN MLH, PMS, MUTL"/>
    <property type="match status" value="1"/>
</dbReference>
<dbReference type="GO" id="GO:0030983">
    <property type="term" value="F:mismatched DNA binding"/>
    <property type="evidence" value="ECO:0007669"/>
    <property type="project" value="InterPro"/>
</dbReference>
<dbReference type="InterPro" id="IPR013507">
    <property type="entry name" value="DNA_mismatch_S5_2-like"/>
</dbReference>
<accession>A0AAW0FHG2</accession>
<dbReference type="AlphaFoldDB" id="A0AAW0FHG2"/>
<evidence type="ECO:0000313" key="8">
    <source>
        <dbReference type="EMBL" id="KAK7680970.1"/>
    </source>
</evidence>
<dbReference type="CDD" id="cd16926">
    <property type="entry name" value="HATPase_MutL-MLH-PMS-like"/>
    <property type="match status" value="1"/>
</dbReference>
<feature type="domain" description="DNA mismatch repair protein S5" evidence="7">
    <location>
        <begin position="232"/>
        <end position="365"/>
    </location>
</feature>
<evidence type="ECO:0000259" key="7">
    <source>
        <dbReference type="SMART" id="SM01340"/>
    </source>
</evidence>
<dbReference type="Gene3D" id="3.30.565.10">
    <property type="entry name" value="Histidine kinase-like ATPase, C-terminal domain"/>
    <property type="match status" value="1"/>
</dbReference>
<dbReference type="Gene3D" id="3.30.230.10">
    <property type="match status" value="1"/>
</dbReference>
<dbReference type="GO" id="GO:0005524">
    <property type="term" value="F:ATP binding"/>
    <property type="evidence" value="ECO:0007669"/>
    <property type="project" value="InterPro"/>
</dbReference>
<dbReference type="InterPro" id="IPR036890">
    <property type="entry name" value="HATPase_C_sf"/>
</dbReference>
<dbReference type="GO" id="GO:0061982">
    <property type="term" value="P:meiosis I cell cycle process"/>
    <property type="evidence" value="ECO:0007669"/>
    <property type="project" value="UniProtKB-ARBA"/>
</dbReference>
<dbReference type="SUPFAM" id="SSF55874">
    <property type="entry name" value="ATPase domain of HSP90 chaperone/DNA topoisomerase II/histidine kinase"/>
    <property type="match status" value="1"/>
</dbReference>
<evidence type="ECO:0000256" key="5">
    <source>
        <dbReference type="ARBA" id="ARBA00023242"/>
    </source>
</evidence>
<dbReference type="CDD" id="cd03483">
    <property type="entry name" value="MutL_Trans_MLH1"/>
    <property type="match status" value="1"/>
</dbReference>
<gene>
    <name evidence="8" type="ORF">QCA50_016023</name>
</gene>
<keyword evidence="3" id="KW-0227">DNA damage</keyword>
<dbReference type="InterPro" id="IPR038973">
    <property type="entry name" value="MutL/Mlh/Pms-like"/>
</dbReference>
<comment type="caution">
    <text evidence="8">The sequence shown here is derived from an EMBL/GenBank/DDBJ whole genome shotgun (WGS) entry which is preliminary data.</text>
</comment>
<comment type="similarity">
    <text evidence="2">Belongs to the DNA mismatch repair MutL/HexB family.</text>
</comment>
<feature type="region of interest" description="Disordered" evidence="6">
    <location>
        <begin position="444"/>
        <end position="490"/>
    </location>
</feature>
<dbReference type="SUPFAM" id="SSF54211">
    <property type="entry name" value="Ribosomal protein S5 domain 2-like"/>
    <property type="match status" value="1"/>
</dbReference>
<evidence type="ECO:0000256" key="4">
    <source>
        <dbReference type="ARBA" id="ARBA00023204"/>
    </source>
</evidence>
<keyword evidence="4" id="KW-0234">DNA repair</keyword>
<dbReference type="GO" id="GO:0006298">
    <property type="term" value="P:mismatch repair"/>
    <property type="evidence" value="ECO:0007669"/>
    <property type="project" value="InterPro"/>
</dbReference>
<dbReference type="NCBIfam" id="TIGR00585">
    <property type="entry name" value="mutl"/>
    <property type="match status" value="1"/>
</dbReference>
<dbReference type="PANTHER" id="PTHR10073:SF12">
    <property type="entry name" value="DNA MISMATCH REPAIR PROTEIN MLH1"/>
    <property type="match status" value="1"/>
</dbReference>
<feature type="compositionally biased region" description="Basic and acidic residues" evidence="6">
    <location>
        <begin position="444"/>
        <end position="459"/>
    </location>
</feature>
<evidence type="ECO:0000313" key="9">
    <source>
        <dbReference type="Proteomes" id="UP001385951"/>
    </source>
</evidence>
<dbReference type="Proteomes" id="UP001385951">
    <property type="component" value="Unassembled WGS sequence"/>
</dbReference>
<keyword evidence="9" id="KW-1185">Reference proteome</keyword>
<dbReference type="PROSITE" id="PS00058">
    <property type="entry name" value="DNA_MISMATCH_REPAIR_1"/>
    <property type="match status" value="1"/>
</dbReference>
<evidence type="ECO:0000256" key="2">
    <source>
        <dbReference type="ARBA" id="ARBA00006082"/>
    </source>
</evidence>
<dbReference type="GO" id="GO:0032389">
    <property type="term" value="C:MutLalpha complex"/>
    <property type="evidence" value="ECO:0007669"/>
    <property type="project" value="TreeGrafter"/>
</dbReference>
<evidence type="ECO:0000256" key="3">
    <source>
        <dbReference type="ARBA" id="ARBA00022763"/>
    </source>
</evidence>
<dbReference type="Pfam" id="PF16413">
    <property type="entry name" value="Mlh1_C"/>
    <property type="match status" value="1"/>
</dbReference>
<comment type="subcellular location">
    <subcellularLocation>
        <location evidence="1">Nucleus</location>
    </subcellularLocation>
</comment>
<dbReference type="FunFam" id="3.30.230.10:FF:000014">
    <property type="entry name" value="DNA mismatch repair protein Mlh1"/>
    <property type="match status" value="1"/>
</dbReference>
<dbReference type="FunFam" id="3.30.565.10:FF:000109">
    <property type="entry name" value="Related to MLH1-DNA mismatch repair protein"/>
    <property type="match status" value="1"/>
</dbReference>
<dbReference type="InterPro" id="IPR014762">
    <property type="entry name" value="DNA_mismatch_repair_CS"/>
</dbReference>
<dbReference type="InterPro" id="IPR014721">
    <property type="entry name" value="Ribsml_uS5_D2-typ_fold_subgr"/>
</dbReference>
<dbReference type="SMART" id="SM01340">
    <property type="entry name" value="DNA_mis_repair"/>
    <property type="match status" value="1"/>
</dbReference>
<dbReference type="GO" id="GO:0140664">
    <property type="term" value="F:ATP-dependent DNA damage sensor activity"/>
    <property type="evidence" value="ECO:0007669"/>
    <property type="project" value="InterPro"/>
</dbReference>
<dbReference type="EMBL" id="JASBNA010000045">
    <property type="protein sequence ID" value="KAK7680970.1"/>
    <property type="molecule type" value="Genomic_DNA"/>
</dbReference>
<dbReference type="GO" id="GO:0016887">
    <property type="term" value="F:ATP hydrolysis activity"/>
    <property type="evidence" value="ECO:0007669"/>
    <property type="project" value="InterPro"/>
</dbReference>
<dbReference type="InterPro" id="IPR002099">
    <property type="entry name" value="MutL/Mlh/PMS"/>
</dbReference>
<name>A0AAW0FHG2_9APHY</name>
<evidence type="ECO:0000256" key="1">
    <source>
        <dbReference type="ARBA" id="ARBA00004123"/>
    </source>
</evidence>
<protein>
    <recommendedName>
        <fullName evidence="7">DNA mismatch repair protein S5 domain-containing protein</fullName>
    </recommendedName>
</protein>
<organism evidence="8 9">
    <name type="scientific">Cerrena zonata</name>
    <dbReference type="NCBI Taxonomy" id="2478898"/>
    <lineage>
        <taxon>Eukaryota</taxon>
        <taxon>Fungi</taxon>
        <taxon>Dikarya</taxon>
        <taxon>Basidiomycota</taxon>
        <taxon>Agaricomycotina</taxon>
        <taxon>Agaricomycetes</taxon>
        <taxon>Polyporales</taxon>
        <taxon>Cerrenaceae</taxon>
        <taxon>Cerrena</taxon>
    </lineage>
</organism>
<proteinExistence type="inferred from homology"/>
<feature type="compositionally biased region" description="Basic and acidic residues" evidence="6">
    <location>
        <begin position="474"/>
        <end position="483"/>
    </location>
</feature>
<dbReference type="Pfam" id="PF01119">
    <property type="entry name" value="DNA_mis_repair"/>
    <property type="match status" value="1"/>
</dbReference>